<name>A0ABX8K233_9ENTR</name>
<keyword evidence="1" id="KW-0732">Signal</keyword>
<dbReference type="EMBL" id="CP076838">
    <property type="protein sequence ID" value="QWW81061.1"/>
    <property type="molecule type" value="Genomic_DNA"/>
</dbReference>
<feature type="signal peptide" evidence="1">
    <location>
        <begin position="1"/>
        <end position="22"/>
    </location>
</feature>
<feature type="chain" id="PRO_5045620061" evidence="1">
    <location>
        <begin position="23"/>
        <end position="112"/>
    </location>
</feature>
<sequence length="112" mass="12143">MKKVCLSALLLLLTGCSVTRQAEVSRVDVPQGLVWMNYSQAALQNARYDAYVTNGTATRECQAMGYNTAMAYGQPVKTCSVISGSLCLNETVTIQYQCQGFAPNPVTAPAYY</sequence>
<organism evidence="2 3">
    <name type="scientific">Leclercia pneumoniae</name>
    <dbReference type="NCBI Taxonomy" id="2815358"/>
    <lineage>
        <taxon>Bacteria</taxon>
        <taxon>Pseudomonadati</taxon>
        <taxon>Pseudomonadota</taxon>
        <taxon>Gammaproteobacteria</taxon>
        <taxon>Enterobacterales</taxon>
        <taxon>Enterobacteriaceae</taxon>
        <taxon>Leclercia</taxon>
    </lineage>
</organism>
<evidence type="ECO:0000256" key="1">
    <source>
        <dbReference type="SAM" id="SignalP"/>
    </source>
</evidence>
<dbReference type="RefSeq" id="WP_207291992.1">
    <property type="nucleotide sequence ID" value="NZ_CP071383.1"/>
</dbReference>
<keyword evidence="3" id="KW-1185">Reference proteome</keyword>
<dbReference type="InterPro" id="IPR025731">
    <property type="entry name" value="YecR-like"/>
</dbReference>
<reference evidence="2 3" key="1">
    <citation type="submission" date="2021-06" db="EMBL/GenBank/DDBJ databases">
        <title>Leclercia pneumoniae sp. nov.</title>
        <authorList>
            <person name="Hoenemann M."/>
            <person name="Viehweger A."/>
            <person name="Dietze N."/>
        </authorList>
    </citation>
    <scope>NUCLEOTIDE SEQUENCE [LARGE SCALE GENOMIC DNA]</scope>
    <source>
        <strain evidence="3">49125</strain>
    </source>
</reference>
<evidence type="ECO:0000313" key="3">
    <source>
        <dbReference type="Proteomes" id="UP000683497"/>
    </source>
</evidence>
<dbReference type="Proteomes" id="UP000683497">
    <property type="component" value="Chromosome"/>
</dbReference>
<proteinExistence type="predicted"/>
<accession>A0ABX8K233</accession>
<protein>
    <submittedName>
        <fullName evidence="2">YecR-like lipofamily protein</fullName>
    </submittedName>
</protein>
<gene>
    <name evidence="2" type="ORF">KQ929_07560</name>
</gene>
<evidence type="ECO:0000313" key="2">
    <source>
        <dbReference type="EMBL" id="QWW81061.1"/>
    </source>
</evidence>
<dbReference type="PROSITE" id="PS51257">
    <property type="entry name" value="PROKAR_LIPOPROTEIN"/>
    <property type="match status" value="1"/>
</dbReference>
<dbReference type="Pfam" id="PF13992">
    <property type="entry name" value="YecR"/>
    <property type="match status" value="1"/>
</dbReference>